<evidence type="ECO:0000256" key="1">
    <source>
        <dbReference type="SAM" id="Phobius"/>
    </source>
</evidence>
<feature type="transmembrane region" description="Helical" evidence="1">
    <location>
        <begin position="307"/>
        <end position="324"/>
    </location>
</feature>
<dbReference type="GO" id="GO:0030968">
    <property type="term" value="P:endoplasmic reticulum unfolded protein response"/>
    <property type="evidence" value="ECO:0007669"/>
    <property type="project" value="TreeGrafter"/>
</dbReference>
<name>A0A812EEJ3_ACAPH</name>
<sequence>MDPKPAETPSMDPEVLDRANAGEEAHQLAVGKHYMVLAESGVKPEENGNKATEWLILASKQGNDTATELLCRCMDTKLGITEKNEEMIKWCLTTSSMEKKVRYAARRMFGAINKAHKDVLSKEEYLEAIKEITGDKHTRKLLVAAGKKIGDAISEDAFVKTVSKRVQGKINLTEEEAAEQTEEYRRSSIFKKILKHPITTGKVIGQQMLEIASKRGTSWLISLIPTNQIYIMLLLFIYGFITPSLVFFFVPLFFFYLSFAAMVISTLQMFYGRQKLSDTSTLTSALKNFDIGVDVESVESQFCWNSLTPYIVFFSSIIASVISFSLANKSYIPCSEVCIIALIFAVSCFIALSDSHDHLTLMTVGSNLLASLPIILDGFPNIPVLIHILKLISSPFFQLQVHLEDGYSPCTLLADYRFTDQLLTLRDGDEIEFVGLIGENLAFAGPKLYLRQVSAKNRELPAMLEIAEMQDILKITLVEALSVTVRFFWFPLFEFNPEGHAY</sequence>
<feature type="domain" description="Wolframin OB-fold" evidence="2">
    <location>
        <begin position="409"/>
        <end position="496"/>
    </location>
</feature>
<gene>
    <name evidence="3" type="ORF">SPHA_70853</name>
</gene>
<evidence type="ECO:0000259" key="2">
    <source>
        <dbReference type="Pfam" id="PF19913"/>
    </source>
</evidence>
<dbReference type="GO" id="GO:0055074">
    <property type="term" value="P:calcium ion homeostasis"/>
    <property type="evidence" value="ECO:0007669"/>
    <property type="project" value="TreeGrafter"/>
</dbReference>
<organism evidence="3 4">
    <name type="scientific">Acanthosepion pharaonis</name>
    <name type="common">Pharaoh cuttlefish</name>
    <name type="synonym">Sepia pharaonis</name>
    <dbReference type="NCBI Taxonomy" id="158019"/>
    <lineage>
        <taxon>Eukaryota</taxon>
        <taxon>Metazoa</taxon>
        <taxon>Spiralia</taxon>
        <taxon>Lophotrochozoa</taxon>
        <taxon>Mollusca</taxon>
        <taxon>Cephalopoda</taxon>
        <taxon>Coleoidea</taxon>
        <taxon>Decapodiformes</taxon>
        <taxon>Sepiida</taxon>
        <taxon>Sepiina</taxon>
        <taxon>Sepiidae</taxon>
        <taxon>Acanthosepion</taxon>
    </lineage>
</organism>
<keyword evidence="1" id="KW-1133">Transmembrane helix</keyword>
<protein>
    <submittedName>
        <fullName evidence="3">WFS1</fullName>
    </submittedName>
</protein>
<dbReference type="OrthoDB" id="5865303at2759"/>
<feature type="transmembrane region" description="Helical" evidence="1">
    <location>
        <begin position="247"/>
        <end position="267"/>
    </location>
</feature>
<dbReference type="InterPro" id="IPR026209">
    <property type="entry name" value="Wolframin_fam"/>
</dbReference>
<dbReference type="PANTHER" id="PTHR13098:SF3">
    <property type="entry name" value="WOLFRAMIN"/>
    <property type="match status" value="1"/>
</dbReference>
<dbReference type="InterPro" id="IPR045458">
    <property type="entry name" value="Wolframin_Sel1-like_rpt"/>
</dbReference>
<reference evidence="3" key="1">
    <citation type="submission" date="2021-01" db="EMBL/GenBank/DDBJ databases">
        <authorList>
            <person name="Li R."/>
            <person name="Bekaert M."/>
        </authorList>
    </citation>
    <scope>NUCLEOTIDE SEQUENCE</scope>
    <source>
        <strain evidence="3">Farmed</strain>
    </source>
</reference>
<dbReference type="PANTHER" id="PTHR13098">
    <property type="entry name" value="WOLFRAMIN"/>
    <property type="match status" value="1"/>
</dbReference>
<dbReference type="GO" id="GO:0005789">
    <property type="term" value="C:endoplasmic reticulum membrane"/>
    <property type="evidence" value="ECO:0007669"/>
    <property type="project" value="TreeGrafter"/>
</dbReference>
<evidence type="ECO:0000313" key="3">
    <source>
        <dbReference type="EMBL" id="CAE1320623.1"/>
    </source>
</evidence>
<accession>A0A812EEJ3</accession>
<feature type="transmembrane region" description="Helical" evidence="1">
    <location>
        <begin position="218"/>
        <end position="241"/>
    </location>
</feature>
<keyword evidence="1" id="KW-0472">Membrane</keyword>
<comment type="caution">
    <text evidence="3">The sequence shown here is derived from an EMBL/GenBank/DDBJ whole genome shotgun (WGS) entry which is preliminary data.</text>
</comment>
<dbReference type="Proteomes" id="UP000597762">
    <property type="component" value="Unassembled WGS sequence"/>
</dbReference>
<dbReference type="InterPro" id="IPR045461">
    <property type="entry name" value="Wolframin_OB_fold"/>
</dbReference>
<keyword evidence="4" id="KW-1185">Reference proteome</keyword>
<keyword evidence="1" id="KW-0812">Transmembrane</keyword>
<dbReference type="PRINTS" id="PR02060">
    <property type="entry name" value="WOLFFAMILY"/>
</dbReference>
<proteinExistence type="predicted"/>
<dbReference type="Pfam" id="PF20023">
    <property type="entry name" value="WSLR"/>
    <property type="match status" value="1"/>
</dbReference>
<dbReference type="EMBL" id="CAHIKZ030005188">
    <property type="protein sequence ID" value="CAE1320623.1"/>
    <property type="molecule type" value="Genomic_DNA"/>
</dbReference>
<evidence type="ECO:0000313" key="4">
    <source>
        <dbReference type="Proteomes" id="UP000597762"/>
    </source>
</evidence>
<feature type="transmembrane region" description="Helical" evidence="1">
    <location>
        <begin position="330"/>
        <end position="352"/>
    </location>
</feature>
<dbReference type="AlphaFoldDB" id="A0A812EEJ3"/>
<dbReference type="Pfam" id="PF19913">
    <property type="entry name" value="WCOB"/>
    <property type="match status" value="1"/>
</dbReference>